<proteinExistence type="predicted"/>
<dbReference type="UniPathway" id="UPA00282"/>
<evidence type="ECO:0000256" key="2">
    <source>
        <dbReference type="ARBA" id="ARBA00005189"/>
    </source>
</evidence>
<dbReference type="InterPro" id="IPR004255">
    <property type="entry name" value="O-acyltransferase_WSD1_N"/>
</dbReference>
<dbReference type="GO" id="GO:0019432">
    <property type="term" value="P:triglyceride biosynthetic process"/>
    <property type="evidence" value="ECO:0007669"/>
    <property type="project" value="UniProtKB-UniPathway"/>
</dbReference>
<dbReference type="PANTHER" id="PTHR31650">
    <property type="entry name" value="O-ACYLTRANSFERASE (WSD1-LIKE) FAMILY PROTEIN"/>
    <property type="match status" value="1"/>
</dbReference>
<evidence type="ECO:0000256" key="1">
    <source>
        <dbReference type="ARBA" id="ARBA00004771"/>
    </source>
</evidence>
<feature type="compositionally biased region" description="Low complexity" evidence="7">
    <location>
        <begin position="171"/>
        <end position="185"/>
    </location>
</feature>
<dbReference type="EMBL" id="CAFBMG010000094">
    <property type="protein sequence ID" value="CAB4907037.1"/>
    <property type="molecule type" value="Genomic_DNA"/>
</dbReference>
<evidence type="ECO:0000256" key="7">
    <source>
        <dbReference type="SAM" id="MobiDB-lite"/>
    </source>
</evidence>
<evidence type="ECO:0000256" key="5">
    <source>
        <dbReference type="ARBA" id="ARBA00023315"/>
    </source>
</evidence>
<dbReference type="InterPro" id="IPR045034">
    <property type="entry name" value="O-acyltransferase_WSD1-like"/>
</dbReference>
<dbReference type="EMBL" id="CAEZYU010000074">
    <property type="protein sequence ID" value="CAB4748863.1"/>
    <property type="molecule type" value="Genomic_DNA"/>
</dbReference>
<evidence type="ECO:0000256" key="3">
    <source>
        <dbReference type="ARBA" id="ARBA00013244"/>
    </source>
</evidence>
<evidence type="ECO:0000256" key="4">
    <source>
        <dbReference type="ARBA" id="ARBA00022679"/>
    </source>
</evidence>
<dbReference type="InterPro" id="IPR009721">
    <property type="entry name" value="O-acyltransferase_WSD1_C"/>
</dbReference>
<name>A0A6J7GFD1_9ZZZZ</name>
<gene>
    <name evidence="10" type="ORF">UFOPK2766_01526</name>
    <name evidence="11" type="ORF">UFOPK3519_01173</name>
</gene>
<evidence type="ECO:0000259" key="9">
    <source>
        <dbReference type="Pfam" id="PF06974"/>
    </source>
</evidence>
<evidence type="ECO:0000256" key="6">
    <source>
        <dbReference type="ARBA" id="ARBA00048109"/>
    </source>
</evidence>
<evidence type="ECO:0000313" key="10">
    <source>
        <dbReference type="EMBL" id="CAB4748863.1"/>
    </source>
</evidence>
<comment type="pathway">
    <text evidence="2">Lipid metabolism.</text>
</comment>
<dbReference type="GO" id="GO:0005886">
    <property type="term" value="C:plasma membrane"/>
    <property type="evidence" value="ECO:0007669"/>
    <property type="project" value="TreeGrafter"/>
</dbReference>
<protein>
    <recommendedName>
        <fullName evidence="3">diacylglycerol O-acyltransferase</fullName>
        <ecNumber evidence="3">2.3.1.20</ecNumber>
    </recommendedName>
</protein>
<dbReference type="GO" id="GO:0004144">
    <property type="term" value="F:diacylglycerol O-acyltransferase activity"/>
    <property type="evidence" value="ECO:0007669"/>
    <property type="project" value="UniProtKB-EC"/>
</dbReference>
<comment type="pathway">
    <text evidence="1">Glycerolipid metabolism; triacylglycerol biosynthesis.</text>
</comment>
<dbReference type="Pfam" id="PF03007">
    <property type="entry name" value="WS_DGAT_cat"/>
    <property type="match status" value="1"/>
</dbReference>
<keyword evidence="4" id="KW-0808">Transferase</keyword>
<dbReference type="AlphaFoldDB" id="A0A6J7GFD1"/>
<feature type="domain" description="O-acyltransferase WSD1 C-terminal" evidence="9">
    <location>
        <begin position="313"/>
        <end position="452"/>
    </location>
</feature>
<dbReference type="Pfam" id="PF06974">
    <property type="entry name" value="WS_DGAT_C"/>
    <property type="match status" value="1"/>
</dbReference>
<organism evidence="11">
    <name type="scientific">freshwater metagenome</name>
    <dbReference type="NCBI Taxonomy" id="449393"/>
    <lineage>
        <taxon>unclassified sequences</taxon>
        <taxon>metagenomes</taxon>
        <taxon>ecological metagenomes</taxon>
    </lineage>
</organism>
<dbReference type="GO" id="GO:0051701">
    <property type="term" value="P:biological process involved in interaction with host"/>
    <property type="evidence" value="ECO:0007669"/>
    <property type="project" value="TreeGrafter"/>
</dbReference>
<dbReference type="SUPFAM" id="SSF52777">
    <property type="entry name" value="CoA-dependent acyltransferases"/>
    <property type="match status" value="1"/>
</dbReference>
<feature type="domain" description="O-acyltransferase WSD1-like N-terminal" evidence="8">
    <location>
        <begin position="12"/>
        <end position="274"/>
    </location>
</feature>
<evidence type="ECO:0000259" key="8">
    <source>
        <dbReference type="Pfam" id="PF03007"/>
    </source>
</evidence>
<dbReference type="GO" id="GO:0071731">
    <property type="term" value="P:response to nitric oxide"/>
    <property type="evidence" value="ECO:0007669"/>
    <property type="project" value="TreeGrafter"/>
</dbReference>
<keyword evidence="5" id="KW-0012">Acyltransferase</keyword>
<reference evidence="11" key="1">
    <citation type="submission" date="2020-05" db="EMBL/GenBank/DDBJ databases">
        <authorList>
            <person name="Chiriac C."/>
            <person name="Salcher M."/>
            <person name="Ghai R."/>
            <person name="Kavagutti S V."/>
        </authorList>
    </citation>
    <scope>NUCLEOTIDE SEQUENCE</scope>
</reference>
<comment type="catalytic activity">
    <reaction evidence="6">
        <text>an acyl-CoA + a 1,2-diacyl-sn-glycerol = a triacyl-sn-glycerol + CoA</text>
        <dbReference type="Rhea" id="RHEA:10868"/>
        <dbReference type="ChEBI" id="CHEBI:17815"/>
        <dbReference type="ChEBI" id="CHEBI:57287"/>
        <dbReference type="ChEBI" id="CHEBI:58342"/>
        <dbReference type="ChEBI" id="CHEBI:64615"/>
        <dbReference type="EC" id="2.3.1.20"/>
    </reaction>
</comment>
<dbReference type="PANTHER" id="PTHR31650:SF1">
    <property type="entry name" value="WAX ESTER SYNTHASE_DIACYLGLYCEROL ACYLTRANSFERASE 4-RELATED"/>
    <property type="match status" value="1"/>
</dbReference>
<accession>A0A6J7GFD1</accession>
<feature type="region of interest" description="Disordered" evidence="7">
    <location>
        <begin position="164"/>
        <end position="190"/>
    </location>
</feature>
<dbReference type="EC" id="2.3.1.20" evidence="3"/>
<evidence type="ECO:0000313" key="11">
    <source>
        <dbReference type="EMBL" id="CAB4907037.1"/>
    </source>
</evidence>
<dbReference type="GO" id="GO:0001666">
    <property type="term" value="P:response to hypoxia"/>
    <property type="evidence" value="ECO:0007669"/>
    <property type="project" value="TreeGrafter"/>
</dbReference>
<dbReference type="InterPro" id="IPR023213">
    <property type="entry name" value="CAT-like_dom_sf"/>
</dbReference>
<sequence>MAETSSDQQHMSGFESLMWEMERDPQLSSTFANLTLFDQVVDRKAFRLRMEQAIVNVPRLRQRVVTSFVPWELPKWVDDPEVDLDHHLRWMDLGGDASRRELYDLVATLSRQPFDRERPLWEFVTIEGLAGGRSAMLQRLHHTITDGEGGIVLSVEFLDFERVPGPRQPRAPRSSPRIPSSSESDSNSDEFSQTWWSKASAPFLSVASGAASLPSRTAGLAGTVRSAARQATVGHRRSPLWTERSLGRWFGTTTLNLEDVLSAAHQLGGSVNDFFIAGAADAAGELHHRAGKPAEQLRVSMPVSTRHDRTAGGNAFSPTQMLVPTGQMNPADRISEIHKVVATVRSERAIESMDSAAQAAAMLPPAAILRSGQHLAHSVDFVCSNVRAAPFDLFIGGAYMQANYPIGPLAGTAFNLTTMSYRGWLFIGLAVDPAAVSEPDELLAELDRAYDRLFAAVGASRQRPEQY</sequence>
<dbReference type="Gene3D" id="3.30.559.10">
    <property type="entry name" value="Chloramphenicol acetyltransferase-like domain"/>
    <property type="match status" value="1"/>
</dbReference>